<gene>
    <name evidence="1" type="ORF">CIK65_10735</name>
</gene>
<name>A0A2A3YTX7_BREAU</name>
<reference evidence="1 2" key="1">
    <citation type="journal article" date="2017" name="Elife">
        <title>Extensive horizontal gene transfer in cheese-associated bacteria.</title>
        <authorList>
            <person name="Bonham K.S."/>
            <person name="Wolfe B.E."/>
            <person name="Dutton R.J."/>
        </authorList>
    </citation>
    <scope>NUCLEOTIDE SEQUENCE [LARGE SCALE GENOMIC DNA]</scope>
    <source>
        <strain evidence="1 2">962_8</strain>
    </source>
</reference>
<dbReference type="AlphaFoldDB" id="A0A2A3YTX7"/>
<dbReference type="EMBL" id="NRGQ01000013">
    <property type="protein sequence ID" value="PCC42711.1"/>
    <property type="molecule type" value="Genomic_DNA"/>
</dbReference>
<sequence>MDERAVELLRRHGWRPGDVLGAGMEGTVVDLSADEVAKIWHDRDAVESEPLLRFGAAVERSPIPFRCSRTLEILDEDNLTMTIERKVSGSPLRLDAVPDAPLATADEARLMGDALAGLSTARAGDLDALPILPGEVQPMR</sequence>
<dbReference type="RefSeq" id="WP_096178358.1">
    <property type="nucleotide sequence ID" value="NZ_NRGQ01000013.1"/>
</dbReference>
<evidence type="ECO:0000313" key="1">
    <source>
        <dbReference type="EMBL" id="PCC42711.1"/>
    </source>
</evidence>
<organism evidence="1 2">
    <name type="scientific">Brevibacterium aurantiacum</name>
    <dbReference type="NCBI Taxonomy" id="273384"/>
    <lineage>
        <taxon>Bacteria</taxon>
        <taxon>Bacillati</taxon>
        <taxon>Actinomycetota</taxon>
        <taxon>Actinomycetes</taxon>
        <taxon>Micrococcales</taxon>
        <taxon>Brevibacteriaceae</taxon>
        <taxon>Brevibacterium</taxon>
    </lineage>
</organism>
<accession>A0A2A3YTX7</accession>
<proteinExistence type="predicted"/>
<dbReference type="Proteomes" id="UP000218620">
    <property type="component" value="Unassembled WGS sequence"/>
</dbReference>
<evidence type="ECO:0000313" key="2">
    <source>
        <dbReference type="Proteomes" id="UP000218620"/>
    </source>
</evidence>
<comment type="caution">
    <text evidence="1">The sequence shown here is derived from an EMBL/GenBank/DDBJ whole genome shotgun (WGS) entry which is preliminary data.</text>
</comment>
<protein>
    <submittedName>
        <fullName evidence="1">Uncharacterized protein</fullName>
    </submittedName>
</protein>